<feature type="transmembrane region" description="Helical" evidence="1">
    <location>
        <begin position="108"/>
        <end position="130"/>
    </location>
</feature>
<evidence type="ECO:0000313" key="2">
    <source>
        <dbReference type="EMBL" id="NYI41089.1"/>
    </source>
</evidence>
<keyword evidence="1" id="KW-1133">Transmembrane helix</keyword>
<keyword evidence="1" id="KW-0472">Membrane</keyword>
<evidence type="ECO:0000256" key="1">
    <source>
        <dbReference type="SAM" id="Phobius"/>
    </source>
</evidence>
<comment type="caution">
    <text evidence="2">The sequence shown here is derived from an EMBL/GenBank/DDBJ whole genome shotgun (WGS) entry which is preliminary data.</text>
</comment>
<feature type="transmembrane region" description="Helical" evidence="1">
    <location>
        <begin position="16"/>
        <end position="37"/>
    </location>
</feature>
<protein>
    <submittedName>
        <fullName evidence="2">Uncharacterized protein</fullName>
    </submittedName>
</protein>
<dbReference type="AlphaFoldDB" id="A0A7Y9Z960"/>
<keyword evidence="1" id="KW-0812">Transmembrane</keyword>
<gene>
    <name evidence="2" type="ORF">BKA03_001208</name>
</gene>
<keyword evidence="3" id="KW-1185">Reference proteome</keyword>
<evidence type="ECO:0000313" key="3">
    <source>
        <dbReference type="Proteomes" id="UP000547973"/>
    </source>
</evidence>
<dbReference type="EMBL" id="JACBZO010000001">
    <property type="protein sequence ID" value="NYI41089.1"/>
    <property type="molecule type" value="Genomic_DNA"/>
</dbReference>
<proteinExistence type="predicted"/>
<name>A0A7Y9Z960_9MICO</name>
<dbReference type="RefSeq" id="WP_238579430.1">
    <property type="nucleotide sequence ID" value="NZ_BBRC01000007.1"/>
</dbReference>
<sequence length="138" mass="14823">MNNGSLMTSTGHLNPIARITLIVAYAVLALAALGRSSFEITTKFGDAPLPYTVSAISAVLYTVITFALWRGKNRLALIGSSIELVGVLTAGSLGYIESNWWPDKTVWTGFGSGYGWIPLILPILALWALIRARRNSAA</sequence>
<feature type="transmembrane region" description="Helical" evidence="1">
    <location>
        <begin position="76"/>
        <end position="96"/>
    </location>
</feature>
<organism evidence="2 3">
    <name type="scientific">Demequina lutea</name>
    <dbReference type="NCBI Taxonomy" id="431489"/>
    <lineage>
        <taxon>Bacteria</taxon>
        <taxon>Bacillati</taxon>
        <taxon>Actinomycetota</taxon>
        <taxon>Actinomycetes</taxon>
        <taxon>Micrococcales</taxon>
        <taxon>Demequinaceae</taxon>
        <taxon>Demequina</taxon>
    </lineage>
</organism>
<dbReference type="Proteomes" id="UP000547973">
    <property type="component" value="Unassembled WGS sequence"/>
</dbReference>
<feature type="transmembrane region" description="Helical" evidence="1">
    <location>
        <begin position="49"/>
        <end position="69"/>
    </location>
</feature>
<reference evidence="2 3" key="1">
    <citation type="submission" date="2020-07" db="EMBL/GenBank/DDBJ databases">
        <title>Sequencing the genomes of 1000 actinobacteria strains.</title>
        <authorList>
            <person name="Klenk H.-P."/>
        </authorList>
    </citation>
    <scope>NUCLEOTIDE SEQUENCE [LARGE SCALE GENOMIC DNA]</scope>
    <source>
        <strain evidence="2 3">DSM 19970</strain>
    </source>
</reference>
<accession>A0A7Y9Z960</accession>